<accession>A0A7M7JLD2</accession>
<feature type="region of interest" description="Disordered" evidence="5">
    <location>
        <begin position="47"/>
        <end position="67"/>
    </location>
</feature>
<dbReference type="GO" id="GO:0006406">
    <property type="term" value="P:mRNA export from nucleus"/>
    <property type="evidence" value="ECO:0007669"/>
    <property type="project" value="TreeGrafter"/>
</dbReference>
<proteinExistence type="inferred from homology"/>
<protein>
    <recommendedName>
        <fullName evidence="8">THO complex subunit 6</fullName>
    </recommendedName>
</protein>
<evidence type="ECO:0000256" key="2">
    <source>
        <dbReference type="ARBA" id="ARBA00022574"/>
    </source>
</evidence>
<evidence type="ECO:0000313" key="7">
    <source>
        <dbReference type="Proteomes" id="UP000594260"/>
    </source>
</evidence>
<evidence type="ECO:0000313" key="6">
    <source>
        <dbReference type="EnsemblMetazoa" id="XP_022647960"/>
    </source>
</evidence>
<comment type="similarity">
    <text evidence="1">Belongs to the WD repeat THOC6 family.</text>
</comment>
<dbReference type="Proteomes" id="UP000594260">
    <property type="component" value="Unplaced"/>
</dbReference>
<dbReference type="GO" id="GO:0000346">
    <property type="term" value="C:transcription export complex"/>
    <property type="evidence" value="ECO:0007669"/>
    <property type="project" value="TreeGrafter"/>
</dbReference>
<dbReference type="PANTHER" id="PTHR44411">
    <property type="entry name" value="THO COMPLEX SUBUNIT 6 HOMOLOG"/>
    <property type="match status" value="1"/>
</dbReference>
<dbReference type="FunCoup" id="A0A7M7JLD2">
    <property type="interactions" value="935"/>
</dbReference>
<dbReference type="PROSITE" id="PS00678">
    <property type="entry name" value="WD_REPEATS_1"/>
    <property type="match status" value="1"/>
</dbReference>
<dbReference type="RefSeq" id="XP_022647960.1">
    <property type="nucleotide sequence ID" value="XM_022792225.1"/>
</dbReference>
<dbReference type="InterPro" id="IPR036322">
    <property type="entry name" value="WD40_repeat_dom_sf"/>
</dbReference>
<reference evidence="6" key="1">
    <citation type="submission" date="2021-01" db="UniProtKB">
        <authorList>
            <consortium name="EnsemblMetazoa"/>
        </authorList>
    </citation>
    <scope>IDENTIFICATION</scope>
</reference>
<dbReference type="InterPro" id="IPR001680">
    <property type="entry name" value="WD40_rpt"/>
</dbReference>
<evidence type="ECO:0000256" key="4">
    <source>
        <dbReference type="PROSITE-ProRule" id="PRU00221"/>
    </source>
</evidence>
<dbReference type="OMA" id="FTEDWLL"/>
<dbReference type="Pfam" id="PF00400">
    <property type="entry name" value="WD40"/>
    <property type="match status" value="1"/>
</dbReference>
<dbReference type="InterPro" id="IPR019775">
    <property type="entry name" value="WD40_repeat_CS"/>
</dbReference>
<dbReference type="AlphaFoldDB" id="A0A7M7JLD2"/>
<dbReference type="CTD" id="79228"/>
<dbReference type="GO" id="GO:0000347">
    <property type="term" value="C:THO complex"/>
    <property type="evidence" value="ECO:0007669"/>
    <property type="project" value="TreeGrafter"/>
</dbReference>
<dbReference type="Gene3D" id="2.130.10.10">
    <property type="entry name" value="YVTN repeat-like/Quinoprotein amine dehydrogenase"/>
    <property type="match status" value="1"/>
</dbReference>
<evidence type="ECO:0000256" key="1">
    <source>
        <dbReference type="ARBA" id="ARBA00009728"/>
    </source>
</evidence>
<keyword evidence="7" id="KW-1185">Reference proteome</keyword>
<name>A0A7M7JLD2_VARDE</name>
<feature type="compositionally biased region" description="Low complexity" evidence="5">
    <location>
        <begin position="57"/>
        <end position="67"/>
    </location>
</feature>
<keyword evidence="3" id="KW-0677">Repeat</keyword>
<keyword evidence="2 4" id="KW-0853">WD repeat</keyword>
<evidence type="ECO:0000256" key="3">
    <source>
        <dbReference type="ARBA" id="ARBA00022737"/>
    </source>
</evidence>
<dbReference type="PANTHER" id="PTHR44411:SF1">
    <property type="entry name" value="THO COMPLEX SUBUNIT 6 HOMOLOG"/>
    <property type="match status" value="1"/>
</dbReference>
<dbReference type="GeneID" id="111244801"/>
<dbReference type="InterPro" id="IPR042626">
    <property type="entry name" value="THOC6"/>
</dbReference>
<evidence type="ECO:0008006" key="8">
    <source>
        <dbReference type="Google" id="ProtNLM"/>
    </source>
</evidence>
<dbReference type="InterPro" id="IPR015943">
    <property type="entry name" value="WD40/YVTN_repeat-like_dom_sf"/>
</dbReference>
<sequence>MHGRLKDYYMKVLCQCYSDDGRMLVCGNNYGELILFDVEKALRDDGSRQDSTAVQNGGSFSGVASASSSTTTLKDSRVRTQVSSGALYCLASAGEYLLAGGVGEVLALSWSSILEGRLEVDWALRLPMHSGLNKPEVNALALGDGNQRAYLASGDNKVHSFELETRQLLGSLEEHQDYVHGVAINRTESELYSAGEDGTVKLWDLRSRKTVCSVDVKKFEKLRSRSGASWVGAVALDRSEEWLLVSGGHLPAVLHTKSMSPTIVFGDVDNDCYVATFSNDLITVAGEGGKVHHYTLSGELRAAVPSSSAAVYSVAMHPQKRCASTAGASNKIDLSRNLMYNDLVLTV</sequence>
<dbReference type="SMART" id="SM00320">
    <property type="entry name" value="WD40"/>
    <property type="match status" value="4"/>
</dbReference>
<dbReference type="PROSITE" id="PS50294">
    <property type="entry name" value="WD_REPEATS_REGION"/>
    <property type="match status" value="1"/>
</dbReference>
<dbReference type="PROSITE" id="PS50082">
    <property type="entry name" value="WD_REPEATS_2"/>
    <property type="match status" value="1"/>
</dbReference>
<dbReference type="InParanoid" id="A0A7M7JLD2"/>
<evidence type="ECO:0000256" key="5">
    <source>
        <dbReference type="SAM" id="MobiDB-lite"/>
    </source>
</evidence>
<dbReference type="SUPFAM" id="SSF50978">
    <property type="entry name" value="WD40 repeat-like"/>
    <property type="match status" value="1"/>
</dbReference>
<organism evidence="6 7">
    <name type="scientific">Varroa destructor</name>
    <name type="common">Honeybee mite</name>
    <dbReference type="NCBI Taxonomy" id="109461"/>
    <lineage>
        <taxon>Eukaryota</taxon>
        <taxon>Metazoa</taxon>
        <taxon>Ecdysozoa</taxon>
        <taxon>Arthropoda</taxon>
        <taxon>Chelicerata</taxon>
        <taxon>Arachnida</taxon>
        <taxon>Acari</taxon>
        <taxon>Parasitiformes</taxon>
        <taxon>Mesostigmata</taxon>
        <taxon>Gamasina</taxon>
        <taxon>Dermanyssoidea</taxon>
        <taxon>Varroidae</taxon>
        <taxon>Varroa</taxon>
    </lineage>
</organism>
<dbReference type="OrthoDB" id="273067at2759"/>
<feature type="repeat" description="WD" evidence="4">
    <location>
        <begin position="172"/>
        <end position="213"/>
    </location>
</feature>
<dbReference type="KEGG" id="vde:111244801"/>
<dbReference type="EnsemblMetazoa" id="XM_022792225">
    <property type="protein sequence ID" value="XP_022647960"/>
    <property type="gene ID" value="LOC111244801"/>
</dbReference>